<dbReference type="RefSeq" id="WP_317942525.1">
    <property type="nucleotide sequence ID" value="NZ_JAUBDI010000003.1"/>
</dbReference>
<keyword evidence="1" id="KW-0812">Transmembrane</keyword>
<comment type="caution">
    <text evidence="2">The sequence shown here is derived from an EMBL/GenBank/DDBJ whole genome shotgun (WGS) entry which is preliminary data.</text>
</comment>
<feature type="transmembrane region" description="Helical" evidence="1">
    <location>
        <begin position="6"/>
        <end position="32"/>
    </location>
</feature>
<evidence type="ECO:0000313" key="3">
    <source>
        <dbReference type="Proteomes" id="UP001282284"/>
    </source>
</evidence>
<dbReference type="EMBL" id="JAUBDI010000003">
    <property type="protein sequence ID" value="MDW0112644.1"/>
    <property type="molecule type" value="Genomic_DNA"/>
</dbReference>
<reference evidence="2 3" key="1">
    <citation type="submission" date="2023-06" db="EMBL/GenBank/DDBJ databases">
        <title>Sporosarcina sp. nov., isolated from Korean traditional fermented seafood 'Jeotgal'.</title>
        <authorList>
            <person name="Yang A.I."/>
            <person name="Shin N.-R."/>
        </authorList>
    </citation>
    <scope>NUCLEOTIDE SEQUENCE [LARGE SCALE GENOMIC DNA]</scope>
    <source>
        <strain evidence="2 3">KCTC13119</strain>
    </source>
</reference>
<protein>
    <recommendedName>
        <fullName evidence="4">Prolipoprotein diacylglyceryl transferase</fullName>
    </recommendedName>
</protein>
<feature type="transmembrane region" description="Helical" evidence="1">
    <location>
        <begin position="73"/>
        <end position="97"/>
    </location>
</feature>
<evidence type="ECO:0000256" key="1">
    <source>
        <dbReference type="SAM" id="Phobius"/>
    </source>
</evidence>
<feature type="transmembrane region" description="Helical" evidence="1">
    <location>
        <begin position="135"/>
        <end position="156"/>
    </location>
</feature>
<proteinExistence type="predicted"/>
<keyword evidence="1" id="KW-0472">Membrane</keyword>
<organism evidence="2 3">
    <name type="scientific">Sporosarcina saromensis</name>
    <dbReference type="NCBI Taxonomy" id="359365"/>
    <lineage>
        <taxon>Bacteria</taxon>
        <taxon>Bacillati</taxon>
        <taxon>Bacillota</taxon>
        <taxon>Bacilli</taxon>
        <taxon>Bacillales</taxon>
        <taxon>Caryophanaceae</taxon>
        <taxon>Sporosarcina</taxon>
    </lineage>
</organism>
<dbReference type="Proteomes" id="UP001282284">
    <property type="component" value="Unassembled WGS sequence"/>
</dbReference>
<feature type="transmembrane region" description="Helical" evidence="1">
    <location>
        <begin position="109"/>
        <end position="129"/>
    </location>
</feature>
<gene>
    <name evidence="2" type="ORF">QT711_05570</name>
</gene>
<accession>A0ABU4G6Q6</accession>
<evidence type="ECO:0000313" key="2">
    <source>
        <dbReference type="EMBL" id="MDW0112644.1"/>
    </source>
</evidence>
<feature type="transmembrane region" description="Helical" evidence="1">
    <location>
        <begin position="44"/>
        <end position="61"/>
    </location>
</feature>
<sequence length="219" mass="24586">MPVTEYYLIGSITVPSNWVALIVGFLVAYIAIRKRYGKQLAERFSDAVFYIIIIWKLSVVITDFSTVIKAPMAIVYFNGGMIGFCLGLVFVALRLLLDVRKERLDISGVIGLFMGAVVVQAVYQVMMALLNDGGLVPKIVTAIGFLSLVVYLWIVAKKTEENSILLPILFMAVHFFVATLQPRGLTDSSFFVSMSIGLFFIALFWRMNAKVMKRRESFE</sequence>
<name>A0ABU4G6Q6_9BACL</name>
<keyword evidence="1" id="KW-1133">Transmembrane helix</keyword>
<evidence type="ECO:0008006" key="4">
    <source>
        <dbReference type="Google" id="ProtNLM"/>
    </source>
</evidence>
<feature type="transmembrane region" description="Helical" evidence="1">
    <location>
        <begin position="188"/>
        <end position="205"/>
    </location>
</feature>
<keyword evidence="3" id="KW-1185">Reference proteome</keyword>
<feature type="transmembrane region" description="Helical" evidence="1">
    <location>
        <begin position="163"/>
        <end position="182"/>
    </location>
</feature>